<keyword evidence="3" id="KW-1185">Reference proteome</keyword>
<proteinExistence type="predicted"/>
<evidence type="ECO:0000313" key="2">
    <source>
        <dbReference type="EMBL" id="GIJ22711.1"/>
    </source>
</evidence>
<feature type="region of interest" description="Disordered" evidence="1">
    <location>
        <begin position="1"/>
        <end position="21"/>
    </location>
</feature>
<comment type="caution">
    <text evidence="2">The sequence shown here is derived from an EMBL/GenBank/DDBJ whole genome shotgun (WGS) entry which is preliminary data.</text>
</comment>
<sequence length="63" mass="6462">MAETRVAGSGTGTTAADAAVGTASTAATVTIATVAAPLRCRRMERHDKENLGTLRLQSGRECT</sequence>
<gene>
    <name evidence="2" type="ORF">Vlu01_33350</name>
</gene>
<evidence type="ECO:0000313" key="3">
    <source>
        <dbReference type="Proteomes" id="UP000643165"/>
    </source>
</evidence>
<dbReference type="EMBL" id="BOPB01000016">
    <property type="protein sequence ID" value="GIJ22711.1"/>
    <property type="molecule type" value="Genomic_DNA"/>
</dbReference>
<organism evidence="2 3">
    <name type="scientific">Micromonospora lutea</name>
    <dbReference type="NCBI Taxonomy" id="419825"/>
    <lineage>
        <taxon>Bacteria</taxon>
        <taxon>Bacillati</taxon>
        <taxon>Actinomycetota</taxon>
        <taxon>Actinomycetes</taxon>
        <taxon>Micromonosporales</taxon>
        <taxon>Micromonosporaceae</taxon>
        <taxon>Micromonospora</taxon>
    </lineage>
</organism>
<dbReference type="Proteomes" id="UP000643165">
    <property type="component" value="Unassembled WGS sequence"/>
</dbReference>
<name>A0ABQ4IXS9_9ACTN</name>
<evidence type="ECO:0000256" key="1">
    <source>
        <dbReference type="SAM" id="MobiDB-lite"/>
    </source>
</evidence>
<accession>A0ABQ4IXS9</accession>
<reference evidence="2 3" key="1">
    <citation type="submission" date="2021-01" db="EMBL/GenBank/DDBJ databases">
        <title>Whole genome shotgun sequence of Verrucosispora lutea NBRC 106530.</title>
        <authorList>
            <person name="Komaki H."/>
            <person name="Tamura T."/>
        </authorList>
    </citation>
    <scope>NUCLEOTIDE SEQUENCE [LARGE SCALE GENOMIC DNA]</scope>
    <source>
        <strain evidence="2 3">NBRC 106530</strain>
    </source>
</reference>
<protein>
    <submittedName>
        <fullName evidence="2">Uncharacterized protein</fullName>
    </submittedName>
</protein>